<dbReference type="Proteomes" id="UP000708208">
    <property type="component" value="Unassembled WGS sequence"/>
</dbReference>
<evidence type="ECO:0000313" key="2">
    <source>
        <dbReference type="EMBL" id="CAG7823572.1"/>
    </source>
</evidence>
<gene>
    <name evidence="2" type="ORF">AFUS01_LOCUS33782</name>
</gene>
<feature type="non-terminal residue" evidence="2">
    <location>
        <position position="1"/>
    </location>
</feature>
<protein>
    <recommendedName>
        <fullName evidence="1">HAT C-terminal dimerisation domain-containing protein</fullName>
    </recommendedName>
</protein>
<accession>A0A8J2PCF5</accession>
<feature type="domain" description="HAT C-terminal dimerisation" evidence="1">
    <location>
        <begin position="49"/>
        <end position="120"/>
    </location>
</feature>
<dbReference type="InterPro" id="IPR008906">
    <property type="entry name" value="HATC_C_dom"/>
</dbReference>
<name>A0A8J2PCF5_9HEXA</name>
<sequence length="175" mass="20361">KGLRPDEYKVVEKYLQEKDPSATFRRIYDSFFDKSPEIFPAERFDIEFVSNSNPGTWWNCMRKYGTVPTELIELLSKLYKCPPGTAAIERIFSLFAIIQTKTRNRLAQKRLDKLAFVNRYLRSMEANDASKMNDNEHLTLSSIIIPTVQVEEVAEFEELYDGEDMPESDDEILSD</sequence>
<dbReference type="OrthoDB" id="6931478at2759"/>
<evidence type="ECO:0000313" key="3">
    <source>
        <dbReference type="Proteomes" id="UP000708208"/>
    </source>
</evidence>
<dbReference type="Pfam" id="PF05699">
    <property type="entry name" value="Dimer_Tnp_hAT"/>
    <property type="match status" value="1"/>
</dbReference>
<organism evidence="2 3">
    <name type="scientific">Allacma fusca</name>
    <dbReference type="NCBI Taxonomy" id="39272"/>
    <lineage>
        <taxon>Eukaryota</taxon>
        <taxon>Metazoa</taxon>
        <taxon>Ecdysozoa</taxon>
        <taxon>Arthropoda</taxon>
        <taxon>Hexapoda</taxon>
        <taxon>Collembola</taxon>
        <taxon>Symphypleona</taxon>
        <taxon>Sminthuridae</taxon>
        <taxon>Allacma</taxon>
    </lineage>
</organism>
<dbReference type="EMBL" id="CAJVCH010529944">
    <property type="protein sequence ID" value="CAG7823572.1"/>
    <property type="molecule type" value="Genomic_DNA"/>
</dbReference>
<reference evidence="2" key="1">
    <citation type="submission" date="2021-06" db="EMBL/GenBank/DDBJ databases">
        <authorList>
            <person name="Hodson N. C."/>
            <person name="Mongue J. A."/>
            <person name="Jaron S. K."/>
        </authorList>
    </citation>
    <scope>NUCLEOTIDE SEQUENCE</scope>
</reference>
<dbReference type="GO" id="GO:0046983">
    <property type="term" value="F:protein dimerization activity"/>
    <property type="evidence" value="ECO:0007669"/>
    <property type="project" value="InterPro"/>
</dbReference>
<comment type="caution">
    <text evidence="2">The sequence shown here is derived from an EMBL/GenBank/DDBJ whole genome shotgun (WGS) entry which is preliminary data.</text>
</comment>
<evidence type="ECO:0000259" key="1">
    <source>
        <dbReference type="Pfam" id="PF05699"/>
    </source>
</evidence>
<proteinExistence type="predicted"/>
<dbReference type="AlphaFoldDB" id="A0A8J2PCF5"/>
<keyword evidence="3" id="KW-1185">Reference proteome</keyword>